<dbReference type="EMBL" id="JBJVNI010000007">
    <property type="protein sequence ID" value="MFM9609921.1"/>
    <property type="molecule type" value="Genomic_DNA"/>
</dbReference>
<comment type="caution">
    <text evidence="5">The sequence shown here is derived from an EMBL/GenBank/DDBJ whole genome shotgun (WGS) entry which is preliminary data.</text>
</comment>
<feature type="compositionally biased region" description="Gly residues" evidence="3">
    <location>
        <begin position="165"/>
        <end position="175"/>
    </location>
</feature>
<dbReference type="InterPro" id="IPR027383">
    <property type="entry name" value="Znf_put"/>
</dbReference>
<evidence type="ECO:0000259" key="4">
    <source>
        <dbReference type="Pfam" id="PF13490"/>
    </source>
</evidence>
<dbReference type="Gene3D" id="1.10.10.1320">
    <property type="entry name" value="Anti-sigma factor, zinc-finger domain"/>
    <property type="match status" value="1"/>
</dbReference>
<feature type="domain" description="Putative zinc-finger" evidence="4">
    <location>
        <begin position="10"/>
        <end position="38"/>
    </location>
</feature>
<accession>A0ABW9HQB8</accession>
<gene>
    <name evidence="5" type="ORF">ACKI18_14555</name>
</gene>
<evidence type="ECO:0000313" key="5">
    <source>
        <dbReference type="EMBL" id="MFM9609921.1"/>
    </source>
</evidence>
<keyword evidence="1" id="KW-0805">Transcription regulation</keyword>
<feature type="region of interest" description="Disordered" evidence="3">
    <location>
        <begin position="165"/>
        <end position="184"/>
    </location>
</feature>
<dbReference type="InterPro" id="IPR041916">
    <property type="entry name" value="Anti_sigma_zinc_sf"/>
</dbReference>
<name>A0ABW9HQB8_9ACTN</name>
<proteinExistence type="predicted"/>
<evidence type="ECO:0000256" key="2">
    <source>
        <dbReference type="ARBA" id="ARBA00023163"/>
    </source>
</evidence>
<dbReference type="Pfam" id="PF13490">
    <property type="entry name" value="zf-HC2"/>
    <property type="match status" value="1"/>
</dbReference>
<keyword evidence="2" id="KW-0804">Transcription</keyword>
<evidence type="ECO:0000313" key="6">
    <source>
        <dbReference type="Proteomes" id="UP001631957"/>
    </source>
</evidence>
<evidence type="ECO:0000256" key="1">
    <source>
        <dbReference type="ARBA" id="ARBA00023015"/>
    </source>
</evidence>
<sequence>MNHAEQHLGDRLSALVDGELGHDARERVLAHVATCAQCKAEVDAQRRLKGVFSEVAPPTPSESFLARLQGLPGGDDSAAGSPLGGGLLGGERGARFGSRGFAGLGGGSGVLGGGRGSGGFGGPSGAGVFGDSGALGGGGVLGGPVFGGRGGEPFEFGYLPDDGYGGRGEGAGADGQAGEVAGSVRDAAASARGAGDAAESVRGAGDAAGSVRASGDAAASVRGAGDASVPVRSSGDASGAVRASGDAAAAVRISGDAAASVRASGGAVSLSAGDTAAAFSASVAAKGFRVHSVGRHEERSRSLRFAFVAAGAVSLAAIALGGVTGSAPIDQTTEARGGAGSNVTPSRAAGAAVPEGSPRRRSAGPLLSQGGQGVLRDTPAAPTEVTAPLLPGIPTPVSARHEETLRALTAPVVAGAAAMSPLIRPLSASWPTTPGLLSPGTTAMP</sequence>
<evidence type="ECO:0000256" key="3">
    <source>
        <dbReference type="SAM" id="MobiDB-lite"/>
    </source>
</evidence>
<organism evidence="5 6">
    <name type="scientific">Streptomyces niveiscabiei</name>
    <dbReference type="NCBI Taxonomy" id="164115"/>
    <lineage>
        <taxon>Bacteria</taxon>
        <taxon>Bacillati</taxon>
        <taxon>Actinomycetota</taxon>
        <taxon>Actinomycetes</taxon>
        <taxon>Kitasatosporales</taxon>
        <taxon>Streptomycetaceae</taxon>
        <taxon>Streptomyces</taxon>
    </lineage>
</organism>
<reference evidence="5 6" key="1">
    <citation type="submission" date="2024-12" db="EMBL/GenBank/DDBJ databases">
        <title>Forecasting of Potato common scab and diversities of Pathogenic streptomyces spp. in china.</title>
        <authorList>
            <person name="Handique U."/>
            <person name="Wu J."/>
        </authorList>
    </citation>
    <scope>NUCLEOTIDE SEQUENCE [LARGE SCALE GENOMIC DNA]</scope>
    <source>
        <strain evidence="5 6">ZRIMU1530</strain>
    </source>
</reference>
<dbReference type="RefSeq" id="WP_409121446.1">
    <property type="nucleotide sequence ID" value="NZ_JBJVNI010000007.1"/>
</dbReference>
<feature type="region of interest" description="Disordered" evidence="3">
    <location>
        <begin position="331"/>
        <end position="379"/>
    </location>
</feature>
<keyword evidence="6" id="KW-1185">Reference proteome</keyword>
<protein>
    <submittedName>
        <fullName evidence="5">Anti-sigma factor family protein</fullName>
    </submittedName>
</protein>
<dbReference type="Proteomes" id="UP001631957">
    <property type="component" value="Unassembled WGS sequence"/>
</dbReference>